<dbReference type="Pfam" id="PF00890">
    <property type="entry name" value="FAD_binding_2"/>
    <property type="match status" value="1"/>
</dbReference>
<dbReference type="InterPro" id="IPR050315">
    <property type="entry name" value="FAD-oxidoreductase_2"/>
</dbReference>
<organism evidence="6 7">
    <name type="scientific">Enteroscipio rubneri</name>
    <dbReference type="NCBI Taxonomy" id="2070686"/>
    <lineage>
        <taxon>Bacteria</taxon>
        <taxon>Bacillati</taxon>
        <taxon>Actinomycetota</taxon>
        <taxon>Coriobacteriia</taxon>
        <taxon>Eggerthellales</taxon>
        <taxon>Eggerthellaceae</taxon>
        <taxon>Enteroscipio</taxon>
    </lineage>
</organism>
<sequence length="589" mass="63300">MYVDPSKGIRSASVGGVTRRSFLTGAALAGAGLAAGLTGCAPAQSATGADGTDASASTDAMNADAYFGKWGFEIPDEPIAEADIAETIEAEIVVVGAGTGGLAAANAAVEEGANVVLLSASSKPISRGGSNHAAYSKAMEAAGIPRNDPAFYEKELQANGARVDARKWYKFFNHSEEVMNWLIDIMEGRGYTTGIESSIPTLDNESGSIFYLPGAHGWYDDEHPGMGMNQTLVVNELARRFEELSGSSIYYKNIARQLVRGGEPNGAEGRVNAVIAEREDGTFARFTASKAVVLATGDFSTNRDMMAKYAPQALRYITPEEFESVDYDKELFYGGLYPGDGQKMGLWVGAAWQKAWPCCPNGGGVKAGPMDGVLPFTGLTVNRDGKRYCNEYGMLGTLPFTTEMGCPGGVSYAIWDMNYAEQYPLPWINGSLPYGTPNELSIEETVASWEAMVESKAFVKADTLEELIELMELPASTLDTVKAYNADCKAGTDLAFHKDPSLMIPVEKGPFYGSVSDTSFFLTVLGGLRTDDEMRVCDEDDNPIEGLYNVGSMAGDMFYAQYTYMIPGFTYGSNLTLSYLAGKFIVENE</sequence>
<evidence type="ECO:0000256" key="1">
    <source>
        <dbReference type="ARBA" id="ARBA00001974"/>
    </source>
</evidence>
<gene>
    <name evidence="6" type="ORF">C2L71_09855</name>
</gene>
<dbReference type="SUPFAM" id="SSF56425">
    <property type="entry name" value="Succinate dehydrogenase/fumarate reductase flavoprotein, catalytic domain"/>
    <property type="match status" value="1"/>
</dbReference>
<protein>
    <submittedName>
        <fullName evidence="6">Succinate dehydrogenase</fullName>
    </submittedName>
</protein>
<dbReference type="InterPro" id="IPR003953">
    <property type="entry name" value="FAD-dep_OxRdtase_2_FAD-bd"/>
</dbReference>
<evidence type="ECO:0000256" key="4">
    <source>
        <dbReference type="ARBA" id="ARBA00023002"/>
    </source>
</evidence>
<dbReference type="PANTHER" id="PTHR43400">
    <property type="entry name" value="FUMARATE REDUCTASE"/>
    <property type="match status" value="1"/>
</dbReference>
<proteinExistence type="predicted"/>
<dbReference type="Proteomes" id="UP000236197">
    <property type="component" value="Unassembled WGS sequence"/>
</dbReference>
<dbReference type="InterPro" id="IPR006311">
    <property type="entry name" value="TAT_signal"/>
</dbReference>
<evidence type="ECO:0000256" key="2">
    <source>
        <dbReference type="ARBA" id="ARBA00022630"/>
    </source>
</evidence>
<dbReference type="InterPro" id="IPR027477">
    <property type="entry name" value="Succ_DH/fumarate_Rdtase_cat_sf"/>
</dbReference>
<feature type="domain" description="FAD-dependent oxidoreductase 2 FAD-binding" evidence="5">
    <location>
        <begin position="92"/>
        <end position="557"/>
    </location>
</feature>
<reference evidence="7" key="1">
    <citation type="submission" date="2018-01" db="EMBL/GenBank/DDBJ databases">
        <title>Rubneribacter badeniensis gen. nov., sp. nov., and Colonibacter rubneri, gen. nov., sp. nov., WGS of new members of the Eggerthellaceae.</title>
        <authorList>
            <person name="Danylec N."/>
            <person name="Stoll D.A."/>
            <person name="Doetsch A."/>
            <person name="Kulling S.E."/>
            <person name="Huch M."/>
        </authorList>
    </citation>
    <scope>NUCLEOTIDE SEQUENCE [LARGE SCALE GENOMIC DNA]</scope>
    <source>
        <strain evidence="7">ResAG-96</strain>
    </source>
</reference>
<dbReference type="Gene3D" id="3.90.700.10">
    <property type="entry name" value="Succinate dehydrogenase/fumarate reductase flavoprotein, catalytic domain"/>
    <property type="match status" value="1"/>
</dbReference>
<dbReference type="PANTHER" id="PTHR43400:SF7">
    <property type="entry name" value="FAD-DEPENDENT OXIDOREDUCTASE 2 FAD BINDING DOMAIN-CONTAINING PROTEIN"/>
    <property type="match status" value="1"/>
</dbReference>
<dbReference type="Gene3D" id="3.50.50.60">
    <property type="entry name" value="FAD/NAD(P)-binding domain"/>
    <property type="match status" value="1"/>
</dbReference>
<dbReference type="InterPro" id="IPR019546">
    <property type="entry name" value="TAT_signal_bac_arc"/>
</dbReference>
<dbReference type="SUPFAM" id="SSF51905">
    <property type="entry name" value="FAD/NAD(P)-binding domain"/>
    <property type="match status" value="1"/>
</dbReference>
<dbReference type="AlphaFoldDB" id="A0A2K2U9T9"/>
<dbReference type="PRINTS" id="PR00411">
    <property type="entry name" value="PNDRDTASEI"/>
</dbReference>
<keyword evidence="2" id="KW-0285">Flavoprotein</keyword>
<evidence type="ECO:0000313" key="7">
    <source>
        <dbReference type="Proteomes" id="UP000236197"/>
    </source>
</evidence>
<keyword evidence="7" id="KW-1185">Reference proteome</keyword>
<dbReference type="GO" id="GO:0033765">
    <property type="term" value="F:steroid dehydrogenase activity, acting on the CH-CH group of donors"/>
    <property type="evidence" value="ECO:0007669"/>
    <property type="project" value="UniProtKB-ARBA"/>
</dbReference>
<comment type="cofactor">
    <cofactor evidence="1">
        <name>FAD</name>
        <dbReference type="ChEBI" id="CHEBI:57692"/>
    </cofactor>
</comment>
<dbReference type="InterPro" id="IPR036188">
    <property type="entry name" value="FAD/NAD-bd_sf"/>
</dbReference>
<dbReference type="NCBIfam" id="TIGR01409">
    <property type="entry name" value="TAT_signal_seq"/>
    <property type="match status" value="1"/>
</dbReference>
<keyword evidence="3" id="KW-0274">FAD</keyword>
<evidence type="ECO:0000256" key="3">
    <source>
        <dbReference type="ARBA" id="ARBA00022827"/>
    </source>
</evidence>
<evidence type="ECO:0000313" key="6">
    <source>
        <dbReference type="EMBL" id="PNV67086.1"/>
    </source>
</evidence>
<evidence type="ECO:0000259" key="5">
    <source>
        <dbReference type="Pfam" id="PF00890"/>
    </source>
</evidence>
<dbReference type="EMBL" id="PPEK01000013">
    <property type="protein sequence ID" value="PNV67086.1"/>
    <property type="molecule type" value="Genomic_DNA"/>
</dbReference>
<accession>A0A2K2U9T9</accession>
<keyword evidence="4" id="KW-0560">Oxidoreductase</keyword>
<dbReference type="PROSITE" id="PS51318">
    <property type="entry name" value="TAT"/>
    <property type="match status" value="1"/>
</dbReference>
<name>A0A2K2U9T9_9ACTN</name>
<comment type="caution">
    <text evidence="6">The sequence shown here is derived from an EMBL/GenBank/DDBJ whole genome shotgun (WGS) entry which is preliminary data.</text>
</comment>